<proteinExistence type="predicted"/>
<evidence type="ECO:0000313" key="2">
    <source>
        <dbReference type="EMBL" id="EYC39246.1"/>
    </source>
</evidence>
<protein>
    <submittedName>
        <fullName evidence="2">Uncharacterized protein</fullName>
    </submittedName>
</protein>
<evidence type="ECO:0000256" key="1">
    <source>
        <dbReference type="SAM" id="MobiDB-lite"/>
    </source>
</evidence>
<sequence length="105" mass="12294">MGSATLPLDERNCGKTNWLNQSRSRDRRKDCSQTCKHNQLRCRDNQEGHVEKNGSLKVLLEVLAADDAYTSRKVNAEPNPHRAIRVYQQCPIQLQPRRRLKNRRR</sequence>
<evidence type="ECO:0000313" key="3">
    <source>
        <dbReference type="Proteomes" id="UP000024635"/>
    </source>
</evidence>
<gene>
    <name evidence="2" type="primary">Acey_s0666.g1333</name>
    <name evidence="2" type="ORF">Y032_0666g1333</name>
</gene>
<accession>A0A016WI06</accession>
<dbReference type="AlphaFoldDB" id="A0A016WI06"/>
<keyword evidence="3" id="KW-1185">Reference proteome</keyword>
<comment type="caution">
    <text evidence="2">The sequence shown here is derived from an EMBL/GenBank/DDBJ whole genome shotgun (WGS) entry which is preliminary data.</text>
</comment>
<name>A0A016WI06_9BILA</name>
<dbReference type="EMBL" id="JARK01000266">
    <property type="protein sequence ID" value="EYC39246.1"/>
    <property type="molecule type" value="Genomic_DNA"/>
</dbReference>
<organism evidence="2 3">
    <name type="scientific">Ancylostoma ceylanicum</name>
    <dbReference type="NCBI Taxonomy" id="53326"/>
    <lineage>
        <taxon>Eukaryota</taxon>
        <taxon>Metazoa</taxon>
        <taxon>Ecdysozoa</taxon>
        <taxon>Nematoda</taxon>
        <taxon>Chromadorea</taxon>
        <taxon>Rhabditida</taxon>
        <taxon>Rhabditina</taxon>
        <taxon>Rhabditomorpha</taxon>
        <taxon>Strongyloidea</taxon>
        <taxon>Ancylostomatidae</taxon>
        <taxon>Ancylostomatinae</taxon>
        <taxon>Ancylostoma</taxon>
    </lineage>
</organism>
<dbReference type="Proteomes" id="UP000024635">
    <property type="component" value="Unassembled WGS sequence"/>
</dbReference>
<feature type="region of interest" description="Disordered" evidence="1">
    <location>
        <begin position="1"/>
        <end position="30"/>
    </location>
</feature>
<reference evidence="3" key="1">
    <citation type="journal article" date="2015" name="Nat. Genet.">
        <title>The genome and transcriptome of the zoonotic hookworm Ancylostoma ceylanicum identify infection-specific gene families.</title>
        <authorList>
            <person name="Schwarz E.M."/>
            <person name="Hu Y."/>
            <person name="Antoshechkin I."/>
            <person name="Miller M.M."/>
            <person name="Sternberg P.W."/>
            <person name="Aroian R.V."/>
        </authorList>
    </citation>
    <scope>NUCLEOTIDE SEQUENCE</scope>
    <source>
        <strain evidence="3">HY135</strain>
    </source>
</reference>